<name>A0A367LZY1_PSEAI</name>
<feature type="non-terminal residue" evidence="1">
    <location>
        <position position="1"/>
    </location>
</feature>
<dbReference type="Proteomes" id="UP000253594">
    <property type="component" value="Unassembled WGS sequence"/>
</dbReference>
<sequence length="34" mass="3961">LAPTFLAGEDLVSYIEKDRQRVIPLFQEAGWLRQ</sequence>
<dbReference type="AlphaFoldDB" id="A0A367LZY1"/>
<comment type="caution">
    <text evidence="1">The sequence shown here is derived from an EMBL/GenBank/DDBJ whole genome shotgun (WGS) entry which is preliminary data.</text>
</comment>
<evidence type="ECO:0000313" key="2">
    <source>
        <dbReference type="Proteomes" id="UP000253594"/>
    </source>
</evidence>
<organism evidence="1 2">
    <name type="scientific">Pseudomonas aeruginosa</name>
    <dbReference type="NCBI Taxonomy" id="287"/>
    <lineage>
        <taxon>Bacteria</taxon>
        <taxon>Pseudomonadati</taxon>
        <taxon>Pseudomonadota</taxon>
        <taxon>Gammaproteobacteria</taxon>
        <taxon>Pseudomonadales</taxon>
        <taxon>Pseudomonadaceae</taxon>
        <taxon>Pseudomonas</taxon>
    </lineage>
</organism>
<evidence type="ECO:0000313" key="1">
    <source>
        <dbReference type="EMBL" id="RCI70785.1"/>
    </source>
</evidence>
<reference evidence="1 2" key="1">
    <citation type="submission" date="2018-07" db="EMBL/GenBank/DDBJ databases">
        <title>Mechanisms of high-level aminoglycoside resistance among Gram-negative pathogens in Brazil.</title>
        <authorList>
            <person name="Ballaben A.S."/>
            <person name="Darini A.L.C."/>
            <person name="Doi Y."/>
        </authorList>
    </citation>
    <scope>NUCLEOTIDE SEQUENCE [LARGE SCALE GENOMIC DNA]</scope>
    <source>
        <strain evidence="1 2">B2-305</strain>
    </source>
</reference>
<protein>
    <submittedName>
        <fullName evidence="1">Tripartite tricarboxylate transporter substrate binding protein</fullName>
    </submittedName>
</protein>
<dbReference type="EMBL" id="QORE01001831">
    <property type="protein sequence ID" value="RCI70785.1"/>
    <property type="molecule type" value="Genomic_DNA"/>
</dbReference>
<gene>
    <name evidence="1" type="ORF">DT376_32655</name>
</gene>
<accession>A0A367LZY1</accession>
<proteinExistence type="predicted"/>